<accession>A0ABV2EGZ0</accession>
<proteinExistence type="predicted"/>
<evidence type="ECO:0008006" key="3">
    <source>
        <dbReference type="Google" id="ProtNLM"/>
    </source>
</evidence>
<name>A0ABV2EGZ0_9CAUL</name>
<keyword evidence="2" id="KW-1185">Reference proteome</keyword>
<dbReference type="Proteomes" id="UP001549110">
    <property type="component" value="Unassembled WGS sequence"/>
</dbReference>
<evidence type="ECO:0000313" key="2">
    <source>
        <dbReference type="Proteomes" id="UP001549110"/>
    </source>
</evidence>
<dbReference type="PROSITE" id="PS51257">
    <property type="entry name" value="PROKAR_LIPOPROTEIN"/>
    <property type="match status" value="1"/>
</dbReference>
<evidence type="ECO:0000313" key="1">
    <source>
        <dbReference type="EMBL" id="MET3526293.1"/>
    </source>
</evidence>
<comment type="caution">
    <text evidence="1">The sequence shown here is derived from an EMBL/GenBank/DDBJ whole genome shotgun (WGS) entry which is preliminary data.</text>
</comment>
<gene>
    <name evidence="1" type="ORF">ABID41_001388</name>
</gene>
<reference evidence="1 2" key="1">
    <citation type="submission" date="2024-06" db="EMBL/GenBank/DDBJ databases">
        <title>Genomic Encyclopedia of Type Strains, Phase IV (KMG-IV): sequencing the most valuable type-strain genomes for metagenomic binning, comparative biology and taxonomic classification.</title>
        <authorList>
            <person name="Goeker M."/>
        </authorList>
    </citation>
    <scope>NUCLEOTIDE SEQUENCE [LARGE SCALE GENOMIC DNA]</scope>
    <source>
        <strain evidence="1 2">DSM 17809</strain>
    </source>
</reference>
<dbReference type="RefSeq" id="WP_354297356.1">
    <property type="nucleotide sequence ID" value="NZ_JBEPLU010000001.1"/>
</dbReference>
<protein>
    <recommendedName>
        <fullName evidence="3">Lipoprotein</fullName>
    </recommendedName>
</protein>
<dbReference type="EMBL" id="JBEPLU010000001">
    <property type="protein sequence ID" value="MET3526293.1"/>
    <property type="molecule type" value="Genomic_DNA"/>
</dbReference>
<organism evidence="1 2">
    <name type="scientific">Phenylobacterium koreense</name>
    <dbReference type="NCBI Taxonomy" id="266125"/>
    <lineage>
        <taxon>Bacteria</taxon>
        <taxon>Pseudomonadati</taxon>
        <taxon>Pseudomonadota</taxon>
        <taxon>Alphaproteobacteria</taxon>
        <taxon>Caulobacterales</taxon>
        <taxon>Caulobacteraceae</taxon>
        <taxon>Phenylobacterium</taxon>
    </lineage>
</organism>
<sequence length="301" mass="31504">MDTGFKIGLAGAAALALLVGCATTPPKQTASSAARANPKLEAQASAFESFMRNARSIDGKFSGPADVAEGLRVGSAYEPKQFEAGMIAYAAVAAMQDPRFVAGVRKAAQDKRTGKGLAARIAARPELAAALPGADGGAARASFALYRQGEALTASAARVKKASYDTQRYAWAKTFVPEPRARLTRVKQISSAGYRPMTGDQARLYSAVAEGGRRNGAASPVINRGLAVAALNILGEDGRARNLMSEPRSGMCVRVAKLNLYQCLSAAGPYYEDIYCLAQHGMAEPASCATAAVKPLRTAQR</sequence>